<dbReference type="RefSeq" id="WP_057088652.1">
    <property type="nucleotide sequence ID" value="NZ_CYZF01000007.1"/>
</dbReference>
<dbReference type="PROSITE" id="PS51257">
    <property type="entry name" value="PROKAR_LIPOPROTEIN"/>
    <property type="match status" value="1"/>
</dbReference>
<dbReference type="PANTHER" id="PTHR43143">
    <property type="entry name" value="METALLOPHOSPHOESTERASE, CALCINEURIN SUPERFAMILY"/>
    <property type="match status" value="1"/>
</dbReference>
<gene>
    <name evidence="2" type="ORF">ERS417307_02497</name>
</gene>
<feature type="domain" description="Calcineurin-like phosphoesterase" evidence="1">
    <location>
        <begin position="30"/>
        <end position="250"/>
    </location>
</feature>
<dbReference type="InterPro" id="IPR029052">
    <property type="entry name" value="Metallo-depent_PP-like"/>
</dbReference>
<protein>
    <submittedName>
        <fullName evidence="2">Calcineurin-like phosphoesterase</fullName>
    </submittedName>
</protein>
<dbReference type="Pfam" id="PF00149">
    <property type="entry name" value="Metallophos"/>
    <property type="match status" value="1"/>
</dbReference>
<evidence type="ECO:0000259" key="1">
    <source>
        <dbReference type="Pfam" id="PF00149"/>
    </source>
</evidence>
<dbReference type="InterPro" id="IPR051918">
    <property type="entry name" value="STPP_CPPED1"/>
</dbReference>
<evidence type="ECO:0000313" key="3">
    <source>
        <dbReference type="Proteomes" id="UP000095419"/>
    </source>
</evidence>
<dbReference type="EMBL" id="CYZF01000007">
    <property type="protein sequence ID" value="CUO83039.1"/>
    <property type="molecule type" value="Genomic_DNA"/>
</dbReference>
<reference evidence="2 3" key="1">
    <citation type="submission" date="2015-09" db="EMBL/GenBank/DDBJ databases">
        <authorList>
            <consortium name="Pathogen Informatics"/>
        </authorList>
    </citation>
    <scope>NUCLEOTIDE SEQUENCE [LARGE SCALE GENOMIC DNA]</scope>
    <source>
        <strain evidence="2 3">2789STDY5608791</strain>
    </source>
</reference>
<dbReference type="InterPro" id="IPR004843">
    <property type="entry name" value="Calcineurin-like_PHP"/>
</dbReference>
<accession>A0A174IDK1</accession>
<dbReference type="PANTHER" id="PTHR43143:SF5">
    <property type="entry name" value="SECRETED PROTEIN"/>
    <property type="match status" value="1"/>
</dbReference>
<dbReference type="Gene3D" id="3.60.21.10">
    <property type="match status" value="1"/>
</dbReference>
<evidence type="ECO:0000313" key="2">
    <source>
        <dbReference type="EMBL" id="CUO83039.1"/>
    </source>
</evidence>
<name>A0A174IDK1_BACUN</name>
<dbReference type="SUPFAM" id="SSF56300">
    <property type="entry name" value="Metallo-dependent phosphatases"/>
    <property type="match status" value="1"/>
</dbReference>
<organism evidence="2 3">
    <name type="scientific">Bacteroides uniformis</name>
    <dbReference type="NCBI Taxonomy" id="820"/>
    <lineage>
        <taxon>Bacteria</taxon>
        <taxon>Pseudomonadati</taxon>
        <taxon>Bacteroidota</taxon>
        <taxon>Bacteroidia</taxon>
        <taxon>Bacteroidales</taxon>
        <taxon>Bacteroidaceae</taxon>
        <taxon>Bacteroides</taxon>
    </lineage>
</organism>
<dbReference type="GO" id="GO:0016787">
    <property type="term" value="F:hydrolase activity"/>
    <property type="evidence" value="ECO:0007669"/>
    <property type="project" value="InterPro"/>
</dbReference>
<proteinExistence type="predicted"/>
<sequence length="333" mass="37690">MMRILSVIGALFLGGAFLTSCTTSGRVSTFVVLPDTQTYLEQCPEVFESQVDWLVANRKKIDAVFQVGDLTQDNSPVEWAYMQKAFHRVSQAGIPYSVVWGNHDIGSKPGKFSDIHNTAMANKYFPLSGYKRKSYWGGSADGKTLDNYFINFRSGDTDWLVLNLEFGPSDEALQWADSIVGIHPDKLVILNTHAYLYCDSTLHDGKDWWRPQGYGIGKEFGRTVNDGAGIWEKLLLKHRNVIAVFCGHVLKSGVGTLVSIGKEGNKVYQMLANYQRGVEGSRLGGEGYLRIVTFNRKTREIDVKTYSTWNKAYHPSEHHNFKFREVDFDEYLR</sequence>
<dbReference type="AlphaFoldDB" id="A0A174IDK1"/>
<dbReference type="Proteomes" id="UP000095419">
    <property type="component" value="Unassembled WGS sequence"/>
</dbReference>